<evidence type="ECO:0000256" key="6">
    <source>
        <dbReference type="ARBA" id="ARBA00022490"/>
    </source>
</evidence>
<dbReference type="CDD" id="cd06583">
    <property type="entry name" value="PGRP"/>
    <property type="match status" value="1"/>
</dbReference>
<evidence type="ECO:0000256" key="4">
    <source>
        <dbReference type="ARBA" id="ARBA00007553"/>
    </source>
</evidence>
<dbReference type="PANTHER" id="PTHR30417:SF4">
    <property type="entry name" value="1,6-ANHYDRO-N-ACETYLMURAMYL-L-ALANINE AMIDASE AMPD"/>
    <property type="match status" value="1"/>
</dbReference>
<dbReference type="InterPro" id="IPR051206">
    <property type="entry name" value="NAMLAA_amidase_2"/>
</dbReference>
<dbReference type="Gene3D" id="1.20.1440.40">
    <property type="entry name" value="YqcC-like"/>
    <property type="match status" value="1"/>
</dbReference>
<dbReference type="InterPro" id="IPR023376">
    <property type="entry name" value="YqcC-like_dom"/>
</dbReference>
<keyword evidence="6" id="KW-0963">Cytoplasm</keyword>
<keyword evidence="8" id="KW-0378">Hydrolase</keyword>
<dbReference type="InterPro" id="IPR036814">
    <property type="entry name" value="YqcC-like_sf"/>
</dbReference>
<dbReference type="PANTHER" id="PTHR30417">
    <property type="entry name" value="N-ACETYLMURAMOYL-L-ALANINE AMIDASE AMID"/>
    <property type="match status" value="1"/>
</dbReference>
<dbReference type="SUPFAM" id="SSF55846">
    <property type="entry name" value="N-acetylmuramoyl-L-alanine amidase-like"/>
    <property type="match status" value="1"/>
</dbReference>
<dbReference type="EMBL" id="NASK01000072">
    <property type="protein sequence ID" value="OTQ52421.1"/>
    <property type="molecule type" value="Genomic_DNA"/>
</dbReference>
<dbReference type="SMART" id="SM00644">
    <property type="entry name" value="Ami_2"/>
    <property type="match status" value="1"/>
</dbReference>
<comment type="caution">
    <text evidence="14">The sequence shown here is derived from an EMBL/GenBank/DDBJ whole genome shotgun (WGS) entry which is preliminary data.</text>
</comment>
<dbReference type="InterPro" id="IPR036505">
    <property type="entry name" value="Amidase/PGRP_sf"/>
</dbReference>
<evidence type="ECO:0000313" key="15">
    <source>
        <dbReference type="Proteomes" id="UP000194968"/>
    </source>
</evidence>
<dbReference type="Gene3D" id="3.40.80.10">
    <property type="entry name" value="Peptidoglycan recognition protein-like"/>
    <property type="match status" value="1"/>
</dbReference>
<dbReference type="SUPFAM" id="SSF158452">
    <property type="entry name" value="YqcC-like"/>
    <property type="match status" value="1"/>
</dbReference>
<evidence type="ECO:0000256" key="8">
    <source>
        <dbReference type="ARBA" id="ARBA00022801"/>
    </source>
</evidence>
<evidence type="ECO:0000256" key="1">
    <source>
        <dbReference type="ARBA" id="ARBA00001561"/>
    </source>
</evidence>
<evidence type="ECO:0000256" key="2">
    <source>
        <dbReference type="ARBA" id="ARBA00001947"/>
    </source>
</evidence>
<evidence type="ECO:0000313" key="14">
    <source>
        <dbReference type="EMBL" id="OTQ52421.1"/>
    </source>
</evidence>
<evidence type="ECO:0000256" key="5">
    <source>
        <dbReference type="ARBA" id="ARBA00011901"/>
    </source>
</evidence>
<comment type="similarity">
    <text evidence="4">Belongs to the N-acetylmuramoyl-L-alanine amidase 2 family.</text>
</comment>
<name>A0A2C9XW92_9GAMM</name>
<dbReference type="Pfam" id="PF04287">
    <property type="entry name" value="DUF446"/>
    <property type="match status" value="1"/>
</dbReference>
<dbReference type="GO" id="GO:0009254">
    <property type="term" value="P:peptidoglycan turnover"/>
    <property type="evidence" value="ECO:0007669"/>
    <property type="project" value="TreeGrafter"/>
</dbReference>
<dbReference type="GO" id="GO:0008745">
    <property type="term" value="F:N-acetylmuramoyl-L-alanine amidase activity"/>
    <property type="evidence" value="ECO:0007669"/>
    <property type="project" value="UniProtKB-EC"/>
</dbReference>
<dbReference type="GO" id="GO:0046872">
    <property type="term" value="F:metal ion binding"/>
    <property type="evidence" value="ECO:0007669"/>
    <property type="project" value="UniProtKB-KW"/>
</dbReference>
<evidence type="ECO:0000256" key="10">
    <source>
        <dbReference type="ARBA" id="ARBA00023316"/>
    </source>
</evidence>
<evidence type="ECO:0000256" key="12">
    <source>
        <dbReference type="ARBA" id="ARBA00042615"/>
    </source>
</evidence>
<sequence>MITTIITVVIKIVKQIEIYSKSKYIGAIMPLKIVDGWIKNIKQIKSPYYNDRPEDQPISLLVIHNISLPPKQYGGPYVEQLFTGKLDPNAHPYFAEIYQLQVSSHLFIRRDGEIIQFVPFDKRAWHAGKSIFAGKENCNDFSIGIEMEGCDTEDFTEIQYQQLAIVTKLLQQTYPIKHITGHSDIAPTRKTDPGPYFDWQYYRSLINYHKQIDLMTNQLRLIKDELQRLTLWQPSPPAAEAFLSEQPFALDTMQPYEWLQWIFIPRMQALIDANAELPKFALHPYFEEAFKQQEMDVDDLLKLIKELDELSTNQRMDD</sequence>
<dbReference type="GO" id="GO:0071555">
    <property type="term" value="P:cell wall organization"/>
    <property type="evidence" value="ECO:0007669"/>
    <property type="project" value="UniProtKB-KW"/>
</dbReference>
<evidence type="ECO:0000256" key="3">
    <source>
        <dbReference type="ARBA" id="ARBA00004496"/>
    </source>
</evidence>
<organism evidence="14 15">
    <name type="scientific">Gilliamella apis</name>
    <dbReference type="NCBI Taxonomy" id="1970738"/>
    <lineage>
        <taxon>Bacteria</taxon>
        <taxon>Pseudomonadati</taxon>
        <taxon>Pseudomonadota</taxon>
        <taxon>Gammaproteobacteria</taxon>
        <taxon>Orbales</taxon>
        <taxon>Orbaceae</taxon>
        <taxon>Gilliamella</taxon>
    </lineage>
</organism>
<dbReference type="Pfam" id="PF01510">
    <property type="entry name" value="Amidase_2"/>
    <property type="match status" value="1"/>
</dbReference>
<gene>
    <name evidence="14" type="ORF">B6D06_01865</name>
</gene>
<dbReference type="NCBIfam" id="NF008758">
    <property type="entry name" value="PRK11789.1"/>
    <property type="match status" value="1"/>
</dbReference>
<dbReference type="GO" id="GO:0009253">
    <property type="term" value="P:peptidoglycan catabolic process"/>
    <property type="evidence" value="ECO:0007669"/>
    <property type="project" value="InterPro"/>
</dbReference>
<evidence type="ECO:0000256" key="11">
    <source>
        <dbReference type="ARBA" id="ARBA00039257"/>
    </source>
</evidence>
<evidence type="ECO:0000256" key="7">
    <source>
        <dbReference type="ARBA" id="ARBA00022723"/>
    </source>
</evidence>
<comment type="catalytic activity">
    <reaction evidence="1">
        <text>Hydrolyzes the link between N-acetylmuramoyl residues and L-amino acid residues in certain cell-wall glycopeptides.</text>
        <dbReference type="EC" id="3.5.1.28"/>
    </reaction>
</comment>
<comment type="subcellular location">
    <subcellularLocation>
        <location evidence="3">Cytoplasm</location>
    </subcellularLocation>
</comment>
<accession>A0A2C9XW92</accession>
<dbReference type="InterPro" id="IPR002502">
    <property type="entry name" value="Amidase_domain"/>
</dbReference>
<dbReference type="Proteomes" id="UP000194968">
    <property type="component" value="Unassembled WGS sequence"/>
</dbReference>
<dbReference type="GO" id="GO:0005737">
    <property type="term" value="C:cytoplasm"/>
    <property type="evidence" value="ECO:0007669"/>
    <property type="project" value="UniProtKB-SubCell"/>
</dbReference>
<protein>
    <recommendedName>
        <fullName evidence="11">1,6-anhydro-N-acetylmuramyl-L-alanine amidase AmpD</fullName>
        <ecNumber evidence="5">3.5.1.28</ecNumber>
    </recommendedName>
    <alternativeName>
        <fullName evidence="12">N-acetylmuramoyl-L-alanine amidase</fullName>
    </alternativeName>
</protein>
<evidence type="ECO:0000256" key="9">
    <source>
        <dbReference type="ARBA" id="ARBA00022833"/>
    </source>
</evidence>
<keyword evidence="10" id="KW-0961">Cell wall biogenesis/degradation</keyword>
<keyword evidence="7" id="KW-0479">Metal-binding</keyword>
<comment type="cofactor">
    <cofactor evidence="2">
        <name>Zn(2+)</name>
        <dbReference type="ChEBI" id="CHEBI:29105"/>
    </cofactor>
</comment>
<keyword evidence="9" id="KW-0862">Zinc</keyword>
<dbReference type="EC" id="3.5.1.28" evidence="5"/>
<proteinExistence type="inferred from homology"/>
<feature type="domain" description="N-acetylmuramoyl-L-alanine amidase" evidence="13">
    <location>
        <begin position="46"/>
        <end position="194"/>
    </location>
</feature>
<dbReference type="AlphaFoldDB" id="A0A2C9XW92"/>
<evidence type="ECO:0000259" key="13">
    <source>
        <dbReference type="SMART" id="SM00644"/>
    </source>
</evidence>
<reference evidence="14 15" key="1">
    <citation type="submission" date="2017-03" db="EMBL/GenBank/DDBJ databases">
        <title>Comparative genomics of honeybee gut symbionts reveal geographically distinct and subgroup specific antibiotic resistance.</title>
        <authorList>
            <person name="Ludvigsen J."/>
            <person name="Porcellato D."/>
            <person name="Labee-Lund T.M."/>
            <person name="Amdam G.V."/>
            <person name="Rudi K."/>
        </authorList>
    </citation>
    <scope>NUCLEOTIDE SEQUENCE [LARGE SCALE GENOMIC DNA]</scope>
    <source>
        <strain evidence="14 15">A-4-12</strain>
    </source>
</reference>